<dbReference type="Proteomes" id="UP000633219">
    <property type="component" value="Unassembled WGS sequence"/>
</dbReference>
<dbReference type="Gene3D" id="3.40.30.10">
    <property type="entry name" value="Glutaredoxin"/>
    <property type="match status" value="1"/>
</dbReference>
<feature type="domain" description="GST N-terminal" evidence="4">
    <location>
        <begin position="3"/>
        <end position="81"/>
    </location>
</feature>
<dbReference type="InterPro" id="IPR004045">
    <property type="entry name" value="Glutathione_S-Trfase_N"/>
</dbReference>
<dbReference type="InterPro" id="IPR036249">
    <property type="entry name" value="Thioredoxin-like_sf"/>
</dbReference>
<dbReference type="InterPro" id="IPR050983">
    <property type="entry name" value="GST_Omega/HSP26"/>
</dbReference>
<reference evidence="6" key="1">
    <citation type="submission" date="2021-01" db="EMBL/GenBank/DDBJ databases">
        <title>Rhizobium sp. strain KVB221 16S ribosomal RNA gene Genome sequencing and assembly.</title>
        <authorList>
            <person name="Kang M."/>
        </authorList>
    </citation>
    <scope>NUCLEOTIDE SEQUENCE</scope>
    <source>
        <strain evidence="6">KVB221</strain>
    </source>
</reference>
<dbReference type="PROSITE" id="PS50405">
    <property type="entry name" value="GST_CTER"/>
    <property type="match status" value="1"/>
</dbReference>
<evidence type="ECO:0000256" key="2">
    <source>
        <dbReference type="ARBA" id="ARBA00022679"/>
    </source>
</evidence>
<dbReference type="SFLD" id="SFLDS00019">
    <property type="entry name" value="Glutathione_Transferase_(cytos"/>
    <property type="match status" value="1"/>
</dbReference>
<evidence type="ECO:0000313" key="6">
    <source>
        <dbReference type="EMBL" id="MBL0374428.1"/>
    </source>
</evidence>
<dbReference type="GO" id="GO:0005737">
    <property type="term" value="C:cytoplasm"/>
    <property type="evidence" value="ECO:0007669"/>
    <property type="project" value="TreeGrafter"/>
</dbReference>
<keyword evidence="7" id="KW-1185">Reference proteome</keyword>
<keyword evidence="2" id="KW-0808">Transferase</keyword>
<evidence type="ECO:0000313" key="7">
    <source>
        <dbReference type="Proteomes" id="UP000633219"/>
    </source>
</evidence>
<evidence type="ECO:0000259" key="5">
    <source>
        <dbReference type="PROSITE" id="PS50405"/>
    </source>
</evidence>
<dbReference type="Gene3D" id="1.20.1050.10">
    <property type="match status" value="1"/>
</dbReference>
<evidence type="ECO:0000256" key="1">
    <source>
        <dbReference type="ARBA" id="ARBA00012452"/>
    </source>
</evidence>
<gene>
    <name evidence="6" type="ORF">JJB09_20655</name>
</gene>
<dbReference type="SFLD" id="SFLDG01152">
    <property type="entry name" value="Main.3:_Omega-_and_Tau-like"/>
    <property type="match status" value="1"/>
</dbReference>
<dbReference type="InterPro" id="IPR036282">
    <property type="entry name" value="Glutathione-S-Trfase_C_sf"/>
</dbReference>
<organism evidence="6 7">
    <name type="scientific">Rhizobium setariae</name>
    <dbReference type="NCBI Taxonomy" id="2801340"/>
    <lineage>
        <taxon>Bacteria</taxon>
        <taxon>Pseudomonadati</taxon>
        <taxon>Pseudomonadota</taxon>
        <taxon>Alphaproteobacteria</taxon>
        <taxon>Hyphomicrobiales</taxon>
        <taxon>Rhizobiaceae</taxon>
        <taxon>Rhizobium/Agrobacterium group</taxon>
        <taxon>Rhizobium</taxon>
    </lineage>
</organism>
<sequence>MTAKLKLVSFDLCPYVQRAAIALAEKGVPFERITIDLTDKPDWFKAISPLGKVPLLMVGDEVLFESAAIVEYLDETVTPTLHPEDALTRARHRGWVEFGSQVLANIWTVETTKDRAAFDAALAAIGSKFERLEAELGKGPFFAGEKFTIVDAVFAPVFRYFDGFEQAVDLEVFVGRSKLVAWRRALAARPSVRGAVVPDYTDRLLAFVRRHDGLLAGMMKQAEAARRSASARRSGVLRRPATAL</sequence>
<feature type="domain" description="GST C-terminal" evidence="5">
    <location>
        <begin position="85"/>
        <end position="207"/>
    </location>
</feature>
<dbReference type="CDD" id="cd00570">
    <property type="entry name" value="GST_N_family"/>
    <property type="match status" value="1"/>
</dbReference>
<dbReference type="GO" id="GO:0004364">
    <property type="term" value="F:glutathione transferase activity"/>
    <property type="evidence" value="ECO:0007669"/>
    <property type="project" value="UniProtKB-EC"/>
</dbReference>
<comment type="caution">
    <text evidence="6">The sequence shown here is derived from an EMBL/GenBank/DDBJ whole genome shotgun (WGS) entry which is preliminary data.</text>
</comment>
<evidence type="ECO:0000259" key="4">
    <source>
        <dbReference type="PROSITE" id="PS50404"/>
    </source>
</evidence>
<dbReference type="PROSITE" id="PS50404">
    <property type="entry name" value="GST_NTER"/>
    <property type="match status" value="1"/>
</dbReference>
<dbReference type="RefSeq" id="WP_201662824.1">
    <property type="nucleotide sequence ID" value="NZ_JAEQNC010000013.1"/>
</dbReference>
<proteinExistence type="predicted"/>
<protein>
    <recommendedName>
        <fullName evidence="1">glutathione transferase</fullName>
        <ecNumber evidence="1">2.5.1.18</ecNumber>
    </recommendedName>
</protein>
<dbReference type="Pfam" id="PF13417">
    <property type="entry name" value="GST_N_3"/>
    <property type="match status" value="1"/>
</dbReference>
<dbReference type="SFLD" id="SFLDG00358">
    <property type="entry name" value="Main_(cytGST)"/>
    <property type="match status" value="1"/>
</dbReference>
<comment type="catalytic activity">
    <reaction evidence="3">
        <text>RX + glutathione = an S-substituted glutathione + a halide anion + H(+)</text>
        <dbReference type="Rhea" id="RHEA:16437"/>
        <dbReference type="ChEBI" id="CHEBI:15378"/>
        <dbReference type="ChEBI" id="CHEBI:16042"/>
        <dbReference type="ChEBI" id="CHEBI:17792"/>
        <dbReference type="ChEBI" id="CHEBI:57925"/>
        <dbReference type="ChEBI" id="CHEBI:90779"/>
        <dbReference type="EC" id="2.5.1.18"/>
    </reaction>
</comment>
<dbReference type="InterPro" id="IPR010987">
    <property type="entry name" value="Glutathione-S-Trfase_C-like"/>
</dbReference>
<dbReference type="EMBL" id="JAEQNC010000013">
    <property type="protein sequence ID" value="MBL0374428.1"/>
    <property type="molecule type" value="Genomic_DNA"/>
</dbReference>
<dbReference type="PANTHER" id="PTHR43968:SF6">
    <property type="entry name" value="GLUTATHIONE S-TRANSFERASE OMEGA"/>
    <property type="match status" value="1"/>
</dbReference>
<name>A0A936YPP7_9HYPH</name>
<dbReference type="EC" id="2.5.1.18" evidence="1"/>
<dbReference type="InterPro" id="IPR045073">
    <property type="entry name" value="Omega/Tau-like"/>
</dbReference>
<dbReference type="InterPro" id="IPR040079">
    <property type="entry name" value="Glutathione_S-Trfase"/>
</dbReference>
<dbReference type="AlphaFoldDB" id="A0A936YPP7"/>
<dbReference type="PANTHER" id="PTHR43968">
    <property type="match status" value="1"/>
</dbReference>
<evidence type="ECO:0000256" key="3">
    <source>
        <dbReference type="ARBA" id="ARBA00047960"/>
    </source>
</evidence>
<dbReference type="SUPFAM" id="SSF47616">
    <property type="entry name" value="GST C-terminal domain-like"/>
    <property type="match status" value="1"/>
</dbReference>
<dbReference type="Pfam" id="PF13410">
    <property type="entry name" value="GST_C_2"/>
    <property type="match status" value="1"/>
</dbReference>
<accession>A0A936YPP7</accession>
<dbReference type="SUPFAM" id="SSF52833">
    <property type="entry name" value="Thioredoxin-like"/>
    <property type="match status" value="1"/>
</dbReference>